<evidence type="ECO:0000256" key="2">
    <source>
        <dbReference type="ARBA" id="ARBA00023002"/>
    </source>
</evidence>
<keyword evidence="3 4" id="KW-0786">Thiamine pyrophosphate</keyword>
<dbReference type="RefSeq" id="WP_068107360.1">
    <property type="nucleotide sequence ID" value="NZ_CP015079.1"/>
</dbReference>
<dbReference type="CDD" id="cd02000">
    <property type="entry name" value="TPP_E1_PDC_ADC_BCADC"/>
    <property type="match status" value="1"/>
</dbReference>
<evidence type="ECO:0000259" key="5">
    <source>
        <dbReference type="Pfam" id="PF00676"/>
    </source>
</evidence>
<dbReference type="PATRIC" id="fig|1300347.3.peg.1189"/>
<accession>A0A1A9GIW4</accession>
<reference evidence="6 7" key="1">
    <citation type="submission" date="2016-03" db="EMBL/GenBank/DDBJ databases">
        <title>Complete genome sequence of a soil Actinobacterium, Nocardioides dokdonensis FR1436.</title>
        <authorList>
            <person name="Kwon S.-K."/>
            <person name="Kim K."/>
            <person name="Kim J.F."/>
        </authorList>
    </citation>
    <scope>NUCLEOTIDE SEQUENCE [LARGE SCALE GENOMIC DNA]</scope>
    <source>
        <strain evidence="6 7">FR1436</strain>
    </source>
</reference>
<sequence>MSTPTTGHKFAGAPRTLVEPPLAHAEENGIIQRLTKDGEVIGEEPTIDPAVARRIYETMVTTRLLDERGWELQRSGRVEFWIPMRGQEASHVASSAAFDPEDWIFIASREAGVMLWRGAPLEQLFAQIFGRAAEPLRGRRLPLLFGDRSRNVVPCTTQVGAYIPHAAGAAWASKLKGDDRAFIVYFGDGATSRGEFHSALNFAGVHRPPILFFCQNNGWAVSTPNSVQTATHTFAEKAAGYGLPGVRVDGNDFLALWETTSRLRKRSLSDGPTLVESVTYRQGFHTSSDNPELYRTDEEAAAWAEWDPLHRARRFLERRGAWDADQETALVAGQRARISEAIHAAELLPKPDPEDQFHDVLATPDRALLEQLAQLTDDLKGATP</sequence>
<dbReference type="OrthoDB" id="9766715at2"/>
<evidence type="ECO:0000256" key="4">
    <source>
        <dbReference type="RuleBase" id="RU365014"/>
    </source>
</evidence>
<dbReference type="KEGG" id="ndk:I601_1188"/>
<comment type="cofactor">
    <cofactor evidence="1 4">
        <name>thiamine diphosphate</name>
        <dbReference type="ChEBI" id="CHEBI:58937"/>
    </cofactor>
</comment>
<evidence type="ECO:0000256" key="3">
    <source>
        <dbReference type="ARBA" id="ARBA00023052"/>
    </source>
</evidence>
<dbReference type="Proteomes" id="UP000077868">
    <property type="component" value="Chromosome"/>
</dbReference>
<feature type="domain" description="Dehydrogenase E1 component" evidence="5">
    <location>
        <begin position="56"/>
        <end position="354"/>
    </location>
</feature>
<dbReference type="InterPro" id="IPR050771">
    <property type="entry name" value="Alpha-ketoacid_DH_E1_comp"/>
</dbReference>
<dbReference type="STRING" id="1300347.I601_1188"/>
<keyword evidence="7" id="KW-1185">Reference proteome</keyword>
<dbReference type="EC" id="1.2.4.4" evidence="4"/>
<comment type="similarity">
    <text evidence="4">Belongs to the BCKDHA family.</text>
</comment>
<evidence type="ECO:0000256" key="1">
    <source>
        <dbReference type="ARBA" id="ARBA00001964"/>
    </source>
</evidence>
<name>A0A1A9GIW4_9ACTN</name>
<organism evidence="6 7">
    <name type="scientific">Nocardioides dokdonensis FR1436</name>
    <dbReference type="NCBI Taxonomy" id="1300347"/>
    <lineage>
        <taxon>Bacteria</taxon>
        <taxon>Bacillati</taxon>
        <taxon>Actinomycetota</taxon>
        <taxon>Actinomycetes</taxon>
        <taxon>Propionibacteriales</taxon>
        <taxon>Nocardioidaceae</taxon>
        <taxon>Nocardioides</taxon>
    </lineage>
</organism>
<proteinExistence type="inferred from homology"/>
<keyword evidence="2 4" id="KW-0560">Oxidoreductase</keyword>
<dbReference type="SUPFAM" id="SSF52518">
    <property type="entry name" value="Thiamin diphosphate-binding fold (THDP-binding)"/>
    <property type="match status" value="1"/>
</dbReference>
<dbReference type="InterPro" id="IPR029061">
    <property type="entry name" value="THDP-binding"/>
</dbReference>
<dbReference type="PANTHER" id="PTHR43380:SF1">
    <property type="entry name" value="2-OXOISOVALERATE DEHYDROGENASE SUBUNIT ALPHA, MITOCHONDRIAL"/>
    <property type="match status" value="1"/>
</dbReference>
<dbReference type="PANTHER" id="PTHR43380">
    <property type="entry name" value="2-OXOISOVALERATE DEHYDROGENASE SUBUNIT ALPHA, MITOCHONDRIAL"/>
    <property type="match status" value="1"/>
</dbReference>
<protein>
    <recommendedName>
        <fullName evidence="4">2-oxoisovalerate dehydrogenase subunit alpha</fullName>
        <ecNumber evidence="4">1.2.4.4</ecNumber>
    </recommendedName>
    <alternativeName>
        <fullName evidence="4">Branched-chain alpha-keto acid dehydrogenase E1 component alpha chain</fullName>
    </alternativeName>
</protein>
<evidence type="ECO:0000313" key="6">
    <source>
        <dbReference type="EMBL" id="ANH37630.1"/>
    </source>
</evidence>
<dbReference type="AlphaFoldDB" id="A0A1A9GIW4"/>
<dbReference type="GO" id="GO:0000287">
    <property type="term" value="F:magnesium ion binding"/>
    <property type="evidence" value="ECO:0007669"/>
    <property type="project" value="UniProtKB-ARBA"/>
</dbReference>
<dbReference type="GO" id="GO:0009083">
    <property type="term" value="P:branched-chain amino acid catabolic process"/>
    <property type="evidence" value="ECO:0007669"/>
    <property type="project" value="TreeGrafter"/>
</dbReference>
<dbReference type="Pfam" id="PF00676">
    <property type="entry name" value="E1_dh"/>
    <property type="match status" value="1"/>
</dbReference>
<dbReference type="Gene3D" id="3.40.50.970">
    <property type="match status" value="1"/>
</dbReference>
<comment type="function">
    <text evidence="4">The branched-chain alpha-keto dehydrogenase complex catalyzes the overall conversion of alpha-keto acids to acyl-CoA and CO(2). It contains multiple copies of three enzymatic components: branched-chain alpha-keto acid decarboxylase (E1), lipoamide acyltransferase (E2) and lipoamide dehydrogenase (E3).</text>
</comment>
<comment type="catalytic activity">
    <reaction evidence="4">
        <text>N(6)-[(R)-lipoyl]-L-lysyl-[protein] + 3-methyl-2-oxobutanoate + H(+) = N(6)-[(R)-S(8)-2-methylpropanoyldihydrolipoyl]-L-lysyl-[protein] + CO2</text>
        <dbReference type="Rhea" id="RHEA:13457"/>
        <dbReference type="Rhea" id="RHEA-COMP:10474"/>
        <dbReference type="Rhea" id="RHEA-COMP:10497"/>
        <dbReference type="ChEBI" id="CHEBI:11851"/>
        <dbReference type="ChEBI" id="CHEBI:15378"/>
        <dbReference type="ChEBI" id="CHEBI:16526"/>
        <dbReference type="ChEBI" id="CHEBI:83099"/>
        <dbReference type="ChEBI" id="CHEBI:83142"/>
        <dbReference type="EC" id="1.2.4.4"/>
    </reaction>
</comment>
<dbReference type="InterPro" id="IPR001017">
    <property type="entry name" value="DH_E1"/>
</dbReference>
<dbReference type="GO" id="GO:0003863">
    <property type="term" value="F:branched-chain 2-oxo acid dehydrogenase activity"/>
    <property type="evidence" value="ECO:0007669"/>
    <property type="project" value="UniProtKB-EC"/>
</dbReference>
<gene>
    <name evidence="6" type="primary">pdhA</name>
    <name evidence="6" type="ORF">I601_1188</name>
</gene>
<evidence type="ECO:0000313" key="7">
    <source>
        <dbReference type="Proteomes" id="UP000077868"/>
    </source>
</evidence>
<dbReference type="EMBL" id="CP015079">
    <property type="protein sequence ID" value="ANH37630.1"/>
    <property type="molecule type" value="Genomic_DNA"/>
</dbReference>
<keyword evidence="6" id="KW-0670">Pyruvate</keyword>